<dbReference type="Pfam" id="PF02518">
    <property type="entry name" value="HATPase_c"/>
    <property type="match status" value="1"/>
</dbReference>
<evidence type="ECO:0000256" key="5">
    <source>
        <dbReference type="SAM" id="Phobius"/>
    </source>
</evidence>
<dbReference type="SUPFAM" id="SSF55781">
    <property type="entry name" value="GAF domain-like"/>
    <property type="match status" value="1"/>
</dbReference>
<dbReference type="Gene3D" id="3.30.450.40">
    <property type="match status" value="1"/>
</dbReference>
<keyword evidence="3" id="KW-0597">Phosphoprotein</keyword>
<gene>
    <name evidence="7" type="primary">prsK</name>
    <name evidence="7" type="ORF">NJQ99_05735</name>
</gene>
<dbReference type="SMART" id="SM00387">
    <property type="entry name" value="HATPase_c"/>
    <property type="match status" value="1"/>
</dbReference>
<dbReference type="InterPro" id="IPR029016">
    <property type="entry name" value="GAF-like_dom_sf"/>
</dbReference>
<dbReference type="Gene3D" id="3.30.565.10">
    <property type="entry name" value="Histidine kinase-like ATPase, C-terminal domain"/>
    <property type="match status" value="1"/>
</dbReference>
<evidence type="ECO:0000256" key="1">
    <source>
        <dbReference type="ARBA" id="ARBA00000085"/>
    </source>
</evidence>
<keyword evidence="5" id="KW-0812">Transmembrane</keyword>
<dbReference type="Pfam" id="PF01590">
    <property type="entry name" value="GAF"/>
    <property type="match status" value="1"/>
</dbReference>
<dbReference type="GO" id="GO:0000155">
    <property type="term" value="F:phosphorelay sensor kinase activity"/>
    <property type="evidence" value="ECO:0007669"/>
    <property type="project" value="TreeGrafter"/>
</dbReference>
<keyword evidence="5" id="KW-1133">Transmembrane helix</keyword>
<keyword evidence="7" id="KW-0808">Transferase</keyword>
<keyword evidence="8" id="KW-1185">Reference proteome</keyword>
<proteinExistence type="predicted"/>
<dbReference type="CDD" id="cd00075">
    <property type="entry name" value="HATPase"/>
    <property type="match status" value="1"/>
</dbReference>
<comment type="caution">
    <text evidence="7">The sequence shown here is derived from an EMBL/GenBank/DDBJ whole genome shotgun (WGS) entry which is preliminary data.</text>
</comment>
<feature type="transmembrane region" description="Helical" evidence="5">
    <location>
        <begin position="188"/>
        <end position="205"/>
    </location>
</feature>
<feature type="region of interest" description="Disordered" evidence="4">
    <location>
        <begin position="681"/>
        <end position="704"/>
    </location>
</feature>
<evidence type="ECO:0000256" key="3">
    <source>
        <dbReference type="ARBA" id="ARBA00022553"/>
    </source>
</evidence>
<dbReference type="AlphaFoldDB" id="A0A9J6PDK5"/>
<evidence type="ECO:0000313" key="7">
    <source>
        <dbReference type="EMBL" id="MCP1335904.1"/>
    </source>
</evidence>
<dbReference type="Proteomes" id="UP001055804">
    <property type="component" value="Unassembled WGS sequence"/>
</dbReference>
<dbReference type="EMBL" id="JAMZFT010000001">
    <property type="protein sequence ID" value="MCP1335904.1"/>
    <property type="molecule type" value="Genomic_DNA"/>
</dbReference>
<feature type="transmembrane region" description="Helical" evidence="5">
    <location>
        <begin position="26"/>
        <end position="49"/>
    </location>
</feature>
<feature type="transmembrane region" description="Helical" evidence="5">
    <location>
        <begin position="247"/>
        <end position="269"/>
    </location>
</feature>
<dbReference type="SUPFAM" id="SSF55874">
    <property type="entry name" value="ATPase domain of HSP90 chaperone/DNA topoisomerase II/histidine kinase"/>
    <property type="match status" value="1"/>
</dbReference>
<dbReference type="PRINTS" id="PR00344">
    <property type="entry name" value="BCTRLSENSOR"/>
</dbReference>
<feature type="transmembrane region" description="Helical" evidence="5">
    <location>
        <begin position="91"/>
        <end position="111"/>
    </location>
</feature>
<dbReference type="InterPro" id="IPR014265">
    <property type="entry name" value="XrtA/PrsK"/>
</dbReference>
<feature type="transmembrane region" description="Helical" evidence="5">
    <location>
        <begin position="217"/>
        <end position="241"/>
    </location>
</feature>
<name>A0A9J6PDK5_9PROT</name>
<dbReference type="PANTHER" id="PTHR43547:SF2">
    <property type="entry name" value="HYBRID SIGNAL TRANSDUCTION HISTIDINE KINASE C"/>
    <property type="match status" value="1"/>
</dbReference>
<sequence>MIALAVFGALSVYLALTWRRGNRRGLVLLAPVVITGVWAGLYTALSWLPMLPLWLAPVADTARTVSWALLVLLSLRWMLQREGEPLVRDRLFLVLAGLAVTAIVFSVPPAVHVDLGRVPVSIITLFLLSVVGLLLVENLYRATRGTSRWVFKYLIAAAGTVFAFDLYFYAEVLLFGRLEPFSAMARPIIAAMVAPLLVVTAARVRRWSFDVTISRDAVLHTTALVGSGLYLVLVAGAGYVLRLADASWGPVLQIVILAGAGLVLVMLLMSGRLRARARRYISRNFFTLKYDYRAEWLRFIRTLSGIGEDDHETRNETLQQRAVHALADVVECSGGALFTRGRGGAFVRTANWNWSTIKRLLSLPAPFIELAESRQPVIDLAAPPSADERGRIADARGAIAGWLEQLDGEAWLLVPLVSAEELVGVALLGKPRDRRPLGWEDRDLFEVLGPQVASYLREEVATRRVSETQEFARLNRNFAFVIHDLKNLVSQLSLIVQQAKKHGDNPEFQKDAMETVAESVDKMRAMLVKLKERTDDKTETVAIDLAPVIRSVAVNRRLLMPNLDIGTVEEPLRCDVEPEAFEAILANLIQNAFEAAGEQGRISIDARADGPHMSCRVSDTGPGMSADFIQGGLFQPFRSTKSSGFGIGMYQCRELVEAWGGTLDVRSEPGEGTTVAVRLPLAGHSETPAGPPAADRAAMTTAGT</sequence>
<dbReference type="InterPro" id="IPR003594">
    <property type="entry name" value="HATPase_dom"/>
</dbReference>
<feature type="domain" description="Histidine kinase" evidence="6">
    <location>
        <begin position="480"/>
        <end position="683"/>
    </location>
</feature>
<organism evidence="7 8">
    <name type="scientific">Futiania mangrovi</name>
    <dbReference type="NCBI Taxonomy" id="2959716"/>
    <lineage>
        <taxon>Bacteria</taxon>
        <taxon>Pseudomonadati</taxon>
        <taxon>Pseudomonadota</taxon>
        <taxon>Alphaproteobacteria</taxon>
        <taxon>Futianiales</taxon>
        <taxon>Futianiaceae</taxon>
        <taxon>Futiania</taxon>
    </lineage>
</organism>
<evidence type="ECO:0000256" key="4">
    <source>
        <dbReference type="SAM" id="MobiDB-lite"/>
    </source>
</evidence>
<dbReference type="InterPro" id="IPR003018">
    <property type="entry name" value="GAF"/>
</dbReference>
<dbReference type="InterPro" id="IPR004358">
    <property type="entry name" value="Sig_transdc_His_kin-like_C"/>
</dbReference>
<reference evidence="7" key="1">
    <citation type="submission" date="2022-06" db="EMBL/GenBank/DDBJ databases">
        <title>Isolation and Genomics of Futiania mangrovii gen. nov., sp. nov., a Rare and Metabolically-versatile member in the Class Alphaproteobacteria.</title>
        <authorList>
            <person name="Liu L."/>
            <person name="Huang W.-C."/>
            <person name="Pan J."/>
            <person name="Li J."/>
            <person name="Huang Y."/>
            <person name="Du H."/>
            <person name="Liu Y."/>
            <person name="Li M."/>
        </authorList>
    </citation>
    <scope>NUCLEOTIDE SEQUENCE</scope>
    <source>
        <strain evidence="7">FT118</strain>
    </source>
</reference>
<dbReference type="EC" id="2.7.13.3" evidence="2"/>
<dbReference type="InterPro" id="IPR005467">
    <property type="entry name" value="His_kinase_dom"/>
</dbReference>
<feature type="transmembrane region" description="Helical" evidence="5">
    <location>
        <begin position="149"/>
        <end position="168"/>
    </location>
</feature>
<protein>
    <recommendedName>
        <fullName evidence="2">histidine kinase</fullName>
        <ecNumber evidence="2">2.7.13.3</ecNumber>
    </recommendedName>
</protein>
<dbReference type="InterPro" id="IPR036890">
    <property type="entry name" value="HATPase_C_sf"/>
</dbReference>
<keyword evidence="5" id="KW-0472">Membrane</keyword>
<evidence type="ECO:0000313" key="8">
    <source>
        <dbReference type="Proteomes" id="UP001055804"/>
    </source>
</evidence>
<dbReference type="PROSITE" id="PS50109">
    <property type="entry name" value="HIS_KIN"/>
    <property type="match status" value="1"/>
</dbReference>
<accession>A0A9J6PDK5</accession>
<comment type="catalytic activity">
    <reaction evidence="1">
        <text>ATP + protein L-histidine = ADP + protein N-phospho-L-histidine.</text>
        <dbReference type="EC" id="2.7.13.3"/>
    </reaction>
</comment>
<feature type="transmembrane region" description="Helical" evidence="5">
    <location>
        <begin position="61"/>
        <end position="79"/>
    </location>
</feature>
<feature type="transmembrane region" description="Helical" evidence="5">
    <location>
        <begin position="117"/>
        <end position="137"/>
    </location>
</feature>
<evidence type="ECO:0000256" key="2">
    <source>
        <dbReference type="ARBA" id="ARBA00012438"/>
    </source>
</evidence>
<evidence type="ECO:0000259" key="6">
    <source>
        <dbReference type="PROSITE" id="PS50109"/>
    </source>
</evidence>
<dbReference type="PANTHER" id="PTHR43547">
    <property type="entry name" value="TWO-COMPONENT HISTIDINE KINASE"/>
    <property type="match status" value="1"/>
</dbReference>
<keyword evidence="7" id="KW-0418">Kinase</keyword>
<dbReference type="RefSeq" id="WP_269331831.1">
    <property type="nucleotide sequence ID" value="NZ_JAMZFT010000001.1"/>
</dbReference>
<dbReference type="NCBIfam" id="TIGR02916">
    <property type="entry name" value="PEP_his_kin"/>
    <property type="match status" value="1"/>
</dbReference>